<proteinExistence type="predicted"/>
<keyword evidence="3" id="KW-1185">Reference proteome</keyword>
<dbReference type="Proteomes" id="UP001516400">
    <property type="component" value="Unassembled WGS sequence"/>
</dbReference>
<dbReference type="InterPro" id="IPR016194">
    <property type="entry name" value="SPOC-like_C_dom_sf"/>
</dbReference>
<evidence type="ECO:0000259" key="1">
    <source>
        <dbReference type="Pfam" id="PF03731"/>
    </source>
</evidence>
<dbReference type="EMBL" id="JABFTP020000185">
    <property type="protein sequence ID" value="KAL3289192.1"/>
    <property type="molecule type" value="Genomic_DNA"/>
</dbReference>
<dbReference type="AlphaFoldDB" id="A0ABD2PDZ8"/>
<evidence type="ECO:0000313" key="2">
    <source>
        <dbReference type="EMBL" id="KAL3289192.1"/>
    </source>
</evidence>
<dbReference type="SUPFAM" id="SSF53300">
    <property type="entry name" value="vWA-like"/>
    <property type="match status" value="1"/>
</dbReference>
<organism evidence="2 3">
    <name type="scientific">Cryptolaemus montrouzieri</name>
    <dbReference type="NCBI Taxonomy" id="559131"/>
    <lineage>
        <taxon>Eukaryota</taxon>
        <taxon>Metazoa</taxon>
        <taxon>Ecdysozoa</taxon>
        <taxon>Arthropoda</taxon>
        <taxon>Hexapoda</taxon>
        <taxon>Insecta</taxon>
        <taxon>Pterygota</taxon>
        <taxon>Neoptera</taxon>
        <taxon>Endopterygota</taxon>
        <taxon>Coleoptera</taxon>
        <taxon>Polyphaga</taxon>
        <taxon>Cucujiformia</taxon>
        <taxon>Coccinelloidea</taxon>
        <taxon>Coccinellidae</taxon>
        <taxon>Scymninae</taxon>
        <taxon>Scymnini</taxon>
        <taxon>Cryptolaemus</taxon>
    </lineage>
</organism>
<dbReference type="Gene3D" id="2.40.290.10">
    <property type="match status" value="1"/>
</dbReference>
<dbReference type="Pfam" id="PF03731">
    <property type="entry name" value="Ku_N"/>
    <property type="match status" value="1"/>
</dbReference>
<accession>A0ABD2PDZ8</accession>
<dbReference type="GO" id="GO:0032991">
    <property type="term" value="C:protein-containing complex"/>
    <property type="evidence" value="ECO:0007669"/>
    <property type="project" value="UniProtKB-ARBA"/>
</dbReference>
<dbReference type="PANTHER" id="PTHR12604:SF2">
    <property type="entry name" value="X-RAY REPAIR CROSS-COMPLEMENTING PROTEIN 6"/>
    <property type="match status" value="1"/>
</dbReference>
<dbReference type="InterPro" id="IPR036465">
    <property type="entry name" value="vWFA_dom_sf"/>
</dbReference>
<comment type="caution">
    <text evidence="2">The sequence shown here is derived from an EMBL/GenBank/DDBJ whole genome shotgun (WGS) entry which is preliminary data.</text>
</comment>
<evidence type="ECO:0000313" key="3">
    <source>
        <dbReference type="Proteomes" id="UP001516400"/>
    </source>
</evidence>
<dbReference type="PANTHER" id="PTHR12604">
    <property type="entry name" value="KU AUTOANTIGEN DNA HELICASE"/>
    <property type="match status" value="1"/>
</dbReference>
<sequence>MGDTIMDESMDTEDVSLYFKPSYILVAIDTHSSMFETNGAPSPFKNCLKALYQLCDALLLKSGKRGWSPFSVVLYDKAEKASLVNFKDNMIEINKLLKEKSSLSEQELKKSFMRDYDLDLAAFFQLCKKKFKDVGSTFYRRIMLFVTDDHDPVNGDANKRFTALNEAKNFEENDITFQLIVSKEDFNFSVFFDELFSLLKSKVQSICEDEEGIYDKLISTIWFRHMQNKVRFFPFADDPTKFITAFKKSYIRPQRLLNNDHVAVDGTVLTRIAKKPDNGEMPESSKEFVLRNRNNRKKFMEIKFDLGEKLDATLRECPLGYTLLYVCHRLTGLGEVISEPRILEADTNEELPYFEQFWQHCVNNDKVLICSKMTKKGDTPRAVELIPKLIHGNKVFLIKAIPFANEIFEPRRGLKVKVPPPSEEQEKVMDDLIDRLTFDFSSSLLVDEKFVRKEKYLKAKLLDEDREDIKIRQFSTREEIDEKIEDIVDAYLESFPPEVQSGVKRKRAPSKKSGK</sequence>
<feature type="domain" description="Ku70/Ku80 N-terminal alpha/beta" evidence="1">
    <location>
        <begin position="24"/>
        <end position="213"/>
    </location>
</feature>
<protein>
    <recommendedName>
        <fullName evidence="1">Ku70/Ku80 N-terminal alpha/beta domain-containing protein</fullName>
    </recommendedName>
</protein>
<reference evidence="2 3" key="1">
    <citation type="journal article" date="2021" name="BMC Biol.">
        <title>Horizontally acquired antibacterial genes associated with adaptive radiation of ladybird beetles.</title>
        <authorList>
            <person name="Li H.S."/>
            <person name="Tang X.F."/>
            <person name="Huang Y.H."/>
            <person name="Xu Z.Y."/>
            <person name="Chen M.L."/>
            <person name="Du X.Y."/>
            <person name="Qiu B.Y."/>
            <person name="Chen P.T."/>
            <person name="Zhang W."/>
            <person name="Slipinski A."/>
            <person name="Escalona H.E."/>
            <person name="Waterhouse R.M."/>
            <person name="Zwick A."/>
            <person name="Pang H."/>
        </authorList>
    </citation>
    <scope>NUCLEOTIDE SEQUENCE [LARGE SCALE GENOMIC DNA]</scope>
    <source>
        <strain evidence="2">SYSU2018</strain>
    </source>
</reference>
<name>A0ABD2PDZ8_9CUCU</name>
<dbReference type="SUPFAM" id="SSF100939">
    <property type="entry name" value="SPOC domain-like"/>
    <property type="match status" value="1"/>
</dbReference>
<dbReference type="InterPro" id="IPR005161">
    <property type="entry name" value="Ku_N"/>
</dbReference>
<gene>
    <name evidence="2" type="ORF">HHI36_003627</name>
</gene>
<dbReference type="Gene3D" id="3.40.50.410">
    <property type="entry name" value="von Willebrand factor, type A domain"/>
    <property type="match status" value="1"/>
</dbReference>